<dbReference type="EMBL" id="FNRA01000003">
    <property type="protein sequence ID" value="SEA52399.1"/>
    <property type="molecule type" value="Genomic_DNA"/>
</dbReference>
<protein>
    <submittedName>
        <fullName evidence="1">Uncharacterized protein</fullName>
    </submittedName>
</protein>
<reference evidence="1 2" key="1">
    <citation type="submission" date="2016-10" db="EMBL/GenBank/DDBJ databases">
        <authorList>
            <person name="de Groot N.N."/>
        </authorList>
    </citation>
    <scope>NUCLEOTIDE SEQUENCE [LARGE SCALE GENOMIC DNA]</scope>
    <source>
        <strain evidence="1 2">DSM 19033</strain>
    </source>
</reference>
<name>A0A1H4BWC2_9SPHI</name>
<gene>
    <name evidence="1" type="ORF">SAMN05443550_103493</name>
</gene>
<dbReference type="OrthoDB" id="636834at2"/>
<dbReference type="RefSeq" id="WP_090556093.1">
    <property type="nucleotide sequence ID" value="NZ_FNRA01000003.1"/>
</dbReference>
<proteinExistence type="predicted"/>
<sequence length="383" mass="43359">MDTILNGLKGFLSDCTSDHHETRLFCETQEFSVLVTNECKRIRTAIRQKLYALDADSSARTDFIVYLQFEISSLSNDICTYCSPDSALAIVTNGLLDFLTSEFKLYFNINLPVPATLVMGKLQARVSLLKSFLKLMNSNGADPTLAELIADYIKQNGYRIHTFSDLYYYNQFCDRLDELCSEESQRNLQTRLIEKLFYINFNSLPFITYCSDMYAIDAEPKKHLSAIEIETAVCLQNMSQKPQHKGLAFDDSDRPLRAMLKEMINYQQERLLELRHSTADKLSDAPKKPLITAHMNVNVLTIIARAAHSSNTFTTDKYVNLYAFIADHIVTKNHPGPLSITSIKKKTQSADTADAAAAVRHLDSVINQIVTKYGLEGRRSTSR</sequence>
<accession>A0A1H4BWC2</accession>
<keyword evidence="2" id="KW-1185">Reference proteome</keyword>
<dbReference type="Proteomes" id="UP000198850">
    <property type="component" value="Unassembled WGS sequence"/>
</dbReference>
<dbReference type="AlphaFoldDB" id="A0A1H4BWC2"/>
<organism evidence="1 2">
    <name type="scientific">Pedobacter hartonius</name>
    <dbReference type="NCBI Taxonomy" id="425514"/>
    <lineage>
        <taxon>Bacteria</taxon>
        <taxon>Pseudomonadati</taxon>
        <taxon>Bacteroidota</taxon>
        <taxon>Sphingobacteriia</taxon>
        <taxon>Sphingobacteriales</taxon>
        <taxon>Sphingobacteriaceae</taxon>
        <taxon>Pedobacter</taxon>
    </lineage>
</organism>
<evidence type="ECO:0000313" key="2">
    <source>
        <dbReference type="Proteomes" id="UP000198850"/>
    </source>
</evidence>
<evidence type="ECO:0000313" key="1">
    <source>
        <dbReference type="EMBL" id="SEA52399.1"/>
    </source>
</evidence>